<evidence type="ECO:0000256" key="1">
    <source>
        <dbReference type="SAM" id="MobiDB-lite"/>
    </source>
</evidence>
<evidence type="ECO:0000313" key="4">
    <source>
        <dbReference type="Proteomes" id="UP000549009"/>
    </source>
</evidence>
<keyword evidence="2" id="KW-0732">Signal</keyword>
<dbReference type="EMBL" id="JACHJD010000010">
    <property type="protein sequence ID" value="MBB5106764.1"/>
    <property type="molecule type" value="Genomic_DNA"/>
</dbReference>
<proteinExistence type="predicted"/>
<gene>
    <name evidence="3" type="ORF">FHS40_005877</name>
</gene>
<feature type="region of interest" description="Disordered" evidence="1">
    <location>
        <begin position="21"/>
        <end position="66"/>
    </location>
</feature>
<dbReference type="RefSeq" id="WP_150511688.1">
    <property type="nucleotide sequence ID" value="NZ_BMSQ01000018.1"/>
</dbReference>
<evidence type="ECO:0000256" key="2">
    <source>
        <dbReference type="SAM" id="SignalP"/>
    </source>
</evidence>
<feature type="chain" id="PRO_5031196529" evidence="2">
    <location>
        <begin position="28"/>
        <end position="66"/>
    </location>
</feature>
<keyword evidence="4" id="KW-1185">Reference proteome</keyword>
<sequence length="66" mass="6566">MTKSRKILVTLAVVAAASAGASAPAFADSHSPVAPHKEGHGVVTPLGDGHFPAPPGDGQMPSTPRN</sequence>
<comment type="caution">
    <text evidence="3">The sequence shown here is derived from an EMBL/GenBank/DDBJ whole genome shotgun (WGS) entry which is preliminary data.</text>
</comment>
<dbReference type="Proteomes" id="UP000549009">
    <property type="component" value="Unassembled WGS sequence"/>
</dbReference>
<dbReference type="OrthoDB" id="4253555at2"/>
<organism evidence="3 4">
    <name type="scientific">Streptomyces spectabilis</name>
    <dbReference type="NCBI Taxonomy" id="68270"/>
    <lineage>
        <taxon>Bacteria</taxon>
        <taxon>Bacillati</taxon>
        <taxon>Actinomycetota</taxon>
        <taxon>Actinomycetes</taxon>
        <taxon>Kitasatosporales</taxon>
        <taxon>Streptomycetaceae</taxon>
        <taxon>Streptomyces</taxon>
    </lineage>
</organism>
<accession>A0A7W8AY21</accession>
<dbReference type="AlphaFoldDB" id="A0A7W8AY21"/>
<evidence type="ECO:0000313" key="3">
    <source>
        <dbReference type="EMBL" id="MBB5106764.1"/>
    </source>
</evidence>
<feature type="signal peptide" evidence="2">
    <location>
        <begin position="1"/>
        <end position="27"/>
    </location>
</feature>
<reference evidence="3 4" key="1">
    <citation type="submission" date="2020-08" db="EMBL/GenBank/DDBJ databases">
        <title>Genomic Encyclopedia of Type Strains, Phase III (KMG-III): the genomes of soil and plant-associated and newly described type strains.</title>
        <authorList>
            <person name="Whitman W."/>
        </authorList>
    </citation>
    <scope>NUCLEOTIDE SEQUENCE [LARGE SCALE GENOMIC DNA]</scope>
    <source>
        <strain evidence="3 4">CECT 3146</strain>
    </source>
</reference>
<protein>
    <submittedName>
        <fullName evidence="3">Uncharacterized protein</fullName>
    </submittedName>
</protein>
<name>A0A7W8AY21_STRST</name>